<dbReference type="InterPro" id="IPR000277">
    <property type="entry name" value="Cys/Met-Metab_PyrdxlP-dep_enz"/>
</dbReference>
<dbReference type="InterPro" id="IPR056032">
    <property type="entry name" value="DUF7613"/>
</dbReference>
<dbReference type="InterPro" id="IPR015422">
    <property type="entry name" value="PyrdxlP-dep_Trfase_small"/>
</dbReference>
<gene>
    <name evidence="8" type="ORF">Egran_02495</name>
</gene>
<dbReference type="GO" id="GO:0030170">
    <property type="term" value="F:pyridoxal phosphate binding"/>
    <property type="evidence" value="ECO:0007669"/>
    <property type="project" value="InterPro"/>
</dbReference>
<organism evidence="8 9">
    <name type="scientific">Elaphomyces granulatus</name>
    <dbReference type="NCBI Taxonomy" id="519963"/>
    <lineage>
        <taxon>Eukaryota</taxon>
        <taxon>Fungi</taxon>
        <taxon>Dikarya</taxon>
        <taxon>Ascomycota</taxon>
        <taxon>Pezizomycotina</taxon>
        <taxon>Eurotiomycetes</taxon>
        <taxon>Eurotiomycetidae</taxon>
        <taxon>Eurotiales</taxon>
        <taxon>Elaphomycetaceae</taxon>
        <taxon>Elaphomyces</taxon>
    </lineage>
</organism>
<dbReference type="GO" id="GO:0005737">
    <property type="term" value="C:cytoplasm"/>
    <property type="evidence" value="ECO:0007669"/>
    <property type="project" value="TreeGrafter"/>
</dbReference>
<protein>
    <recommendedName>
        <fullName evidence="10">Cystathionine gamma-synthase</fullName>
    </recommendedName>
</protein>
<feature type="domain" description="DUF7611" evidence="4">
    <location>
        <begin position="651"/>
        <end position="805"/>
    </location>
</feature>
<evidence type="ECO:0000256" key="3">
    <source>
        <dbReference type="SAM" id="MobiDB-lite"/>
    </source>
</evidence>
<evidence type="ECO:0000259" key="5">
    <source>
        <dbReference type="Pfam" id="PF24587"/>
    </source>
</evidence>
<evidence type="ECO:0000259" key="6">
    <source>
        <dbReference type="Pfam" id="PF24588"/>
    </source>
</evidence>
<feature type="domain" description="DUF7612" evidence="5">
    <location>
        <begin position="809"/>
        <end position="939"/>
    </location>
</feature>
<feature type="region of interest" description="Disordered" evidence="3">
    <location>
        <begin position="343"/>
        <end position="372"/>
    </location>
</feature>
<dbReference type="GO" id="GO:0019346">
    <property type="term" value="P:transsulfuration"/>
    <property type="evidence" value="ECO:0007669"/>
    <property type="project" value="InterPro"/>
</dbReference>
<dbReference type="PANTHER" id="PTHR11808:SF35">
    <property type="entry name" value="CYSTATHIONINE GAMMA-SYNTHASE (AFU_ORTHOLOGUE AFUA_7G01590)"/>
    <property type="match status" value="1"/>
</dbReference>
<proteinExistence type="predicted"/>
<evidence type="ECO:0000313" key="9">
    <source>
        <dbReference type="Proteomes" id="UP000243515"/>
    </source>
</evidence>
<feature type="domain" description="DUF7614" evidence="7">
    <location>
        <begin position="1104"/>
        <end position="1222"/>
    </location>
</feature>
<dbReference type="Gene3D" id="3.90.1150.10">
    <property type="entry name" value="Aspartate Aminotransferase, domain 1"/>
    <property type="match status" value="1"/>
</dbReference>
<dbReference type="InterPro" id="IPR056030">
    <property type="entry name" value="DUF7611"/>
</dbReference>
<dbReference type="InterPro" id="IPR015424">
    <property type="entry name" value="PyrdxlP-dep_Trfase"/>
</dbReference>
<dbReference type="FunFam" id="3.40.640.10:FF:000072">
    <property type="entry name" value="Putative cystathionine beta-lyase"/>
    <property type="match status" value="1"/>
</dbReference>
<feature type="compositionally biased region" description="Polar residues" evidence="3">
    <location>
        <begin position="160"/>
        <end position="176"/>
    </location>
</feature>
<dbReference type="Pfam" id="PF24589">
    <property type="entry name" value="DUF7614"/>
    <property type="match status" value="1"/>
</dbReference>
<dbReference type="SUPFAM" id="SSF53383">
    <property type="entry name" value="PLP-dependent transferases"/>
    <property type="match status" value="1"/>
</dbReference>
<evidence type="ECO:0008006" key="10">
    <source>
        <dbReference type="Google" id="ProtNLM"/>
    </source>
</evidence>
<dbReference type="InterPro" id="IPR015421">
    <property type="entry name" value="PyrdxlP-dep_Trfase_major"/>
</dbReference>
<comment type="cofactor">
    <cofactor evidence="1">
        <name>pyridoxal 5'-phosphate</name>
        <dbReference type="ChEBI" id="CHEBI:597326"/>
    </cofactor>
</comment>
<evidence type="ECO:0000259" key="4">
    <source>
        <dbReference type="Pfam" id="PF24586"/>
    </source>
</evidence>
<dbReference type="Pfam" id="PF24588">
    <property type="entry name" value="DUF7613"/>
    <property type="match status" value="1"/>
</dbReference>
<evidence type="ECO:0000259" key="7">
    <source>
        <dbReference type="Pfam" id="PF24589"/>
    </source>
</evidence>
<keyword evidence="9" id="KW-1185">Reference proteome</keyword>
<dbReference type="InterPro" id="IPR056033">
    <property type="entry name" value="DUF7614"/>
</dbReference>
<dbReference type="Pfam" id="PF24587">
    <property type="entry name" value="DUF7612"/>
    <property type="match status" value="1"/>
</dbReference>
<dbReference type="GO" id="GO:0016846">
    <property type="term" value="F:carbon-sulfur lyase activity"/>
    <property type="evidence" value="ECO:0007669"/>
    <property type="project" value="TreeGrafter"/>
</dbReference>
<sequence>MPGEDSFSADVAEPKSLKKSNWRGKLFTKDKASKNVPVTTTTTTTEQQLDDFLGSTRPKTLPGAEEPNLSRADGTASQRWPTRLDASLQPPVASGEGTSLSKKKQPRRKGLKVAFSQEEPEVIGEGGDETEQPTIEISLGRHRIDAQAADEEQHRRPDEQQTQAPPLMVDTTNGGQDEQRTEEESTWTPLLQDMKDADFLMALSRHGRGSRLSLRISADPNSFARRIQAKMQAEEGQALQRRADLAVAAANTEIATEGGVGGGPNSFPRRIEAKMQTEEGQALQRHADLAVAAPNTEMATEGVGGGESLQGSADPNSFARRIQAMMRTETDEDLDVAVPNTEIAAEGGVGGGEGKERKGEESPPQQRHVSPPLASPAFAAQGVAGTNLDGSPISSLSEMPILTAIQEPRQKIVTTKESSTVPAILFPGGSLQKRSPPRARAGVRDVEQEWHPRPPTREEKSAASSLPSKISLRSVAITVGDNALTEFTTHVARYYTLFRLAAESQKPLMEISLPEWIRAAAWWFLKGKSKLEASVRSRSTTDRTDEGLRQRRLVESQAVADLGKSWWICEDMVPEHQEVLRYGKMNMDALLAVIRTTGDQRLAELLNVQKRLLRQLHALTLSINRNRVLPAVGSEGDLVDQRLDTSLWVRYPSFAVDVAAVLSGSTMTSMLIDEVARPASKTAEMMLLGDNSQFFSYGSMFVDVHISSGDNNSLQYGVPCVLSIMRNRADSCVLAAIASQNDLVNIMIQSDRTQGPTWDDVEWQVKQHTLQVKLPRGFKLRLVFREMDFKMIWNIVKYTLKIQEILRPGAGETLIFDTTLKIFEYTDPSPPTTFPAEPSPLCAVRLFEKSLAVTEGSRTRKTHQGFRLAVVTNPMVKTLSSVCHELGYGAPIVFGYLRGENGEPALLLNVKENGTNRTMVMTFKEIQDRTTMHSLLMGMVPRDEEFQIPDIPLRSFSIEQPADRKEGDFATTHLQFTSGRLSIIDQALAPHPAHAYGPTVFSEHLRVVVTTDWGTVTDRINLGPGEFRIALDVNKNTGISVLQPSQDDLTVSVAENLVRKEFPERLTGFLQTAKSRPMIWRYEFATLEGLHRFQAAVTGFNVLFDGMAASFAISRRRTVVPIHKKWETNSARVQVVQQHKTLQLLAFFSEFGHGTCMNFILKSMDTYEMFSRYGKSGLRIVDAKFALPRTDDDNTSRFVCLDSPEYPLEHDDISITFESETEPALSTLALHADDVVNATTDVAPPIHLSTTFRYDDNPEDLVLKEHRVDLKSHIYSRITSPNTTRFETILSSLMKGHVLAYGSGLSALHAALVFFNPRRISIGKNYHGCHDVVELISRLTGLQKLDLDCSPDDLEAGDVIFLETPLNPHGTAFNIKHYAEKAHSRGVYLIVDSTFAPPGLQDPFKWGADVVLHSGSKYLGGHSDLLCGVLVTQRKEWVSKLLRDRAVLGSIMGNLESWLGVRSLRTLEVRVQRQSQNAERLVSWLDVAIKAESPVPESDGAVVQGAVYQVEHASLQRNDMSWLQEQMPNGYGSVFSMVMKEEYMARELPSKLTFFHHATSLGSVETLIEWRALSDDRVDRRLMRISVGLENWEDLKSDLIAAFKAVAVDASRTER</sequence>
<dbReference type="EMBL" id="NPHW01003356">
    <property type="protein sequence ID" value="OXV09743.1"/>
    <property type="molecule type" value="Genomic_DNA"/>
</dbReference>
<feature type="region of interest" description="Disordered" evidence="3">
    <location>
        <begin position="426"/>
        <end position="465"/>
    </location>
</feature>
<name>A0A232M013_9EURO</name>
<feature type="region of interest" description="Disordered" evidence="3">
    <location>
        <begin position="1"/>
        <end position="188"/>
    </location>
</feature>
<dbReference type="Pfam" id="PF24586">
    <property type="entry name" value="DUF7611"/>
    <property type="match status" value="1"/>
</dbReference>
<evidence type="ECO:0000256" key="2">
    <source>
        <dbReference type="ARBA" id="ARBA00022898"/>
    </source>
</evidence>
<feature type="compositionally biased region" description="Acidic residues" evidence="3">
    <location>
        <begin position="118"/>
        <end position="131"/>
    </location>
</feature>
<keyword evidence="2" id="KW-0663">Pyridoxal phosphate</keyword>
<feature type="domain" description="DUF7613" evidence="6">
    <location>
        <begin position="943"/>
        <end position="1098"/>
    </location>
</feature>
<dbReference type="OrthoDB" id="4356615at2759"/>
<feature type="compositionally biased region" description="Basic residues" evidence="3">
    <location>
        <begin position="101"/>
        <end position="111"/>
    </location>
</feature>
<accession>A0A232M013</accession>
<dbReference type="InterPro" id="IPR056031">
    <property type="entry name" value="DUF7612"/>
</dbReference>
<feature type="compositionally biased region" description="Basic and acidic residues" evidence="3">
    <location>
        <begin position="442"/>
        <end position="461"/>
    </location>
</feature>
<dbReference type="Pfam" id="PF01053">
    <property type="entry name" value="Cys_Met_Meta_PP"/>
    <property type="match status" value="1"/>
</dbReference>
<comment type="caution">
    <text evidence="8">The sequence shown here is derived from an EMBL/GenBank/DDBJ whole genome shotgun (WGS) entry which is preliminary data.</text>
</comment>
<evidence type="ECO:0000313" key="8">
    <source>
        <dbReference type="EMBL" id="OXV09743.1"/>
    </source>
</evidence>
<dbReference type="PANTHER" id="PTHR11808">
    <property type="entry name" value="TRANS-SULFURATION ENZYME FAMILY MEMBER"/>
    <property type="match status" value="1"/>
</dbReference>
<reference evidence="8 9" key="1">
    <citation type="journal article" date="2015" name="Environ. Microbiol.">
        <title>Metagenome sequence of Elaphomyces granulatus from sporocarp tissue reveals Ascomycota ectomycorrhizal fingerprints of genome expansion and a Proteobacteria-rich microbiome.</title>
        <authorList>
            <person name="Quandt C.A."/>
            <person name="Kohler A."/>
            <person name="Hesse C.N."/>
            <person name="Sharpton T.J."/>
            <person name="Martin F."/>
            <person name="Spatafora J.W."/>
        </authorList>
    </citation>
    <scope>NUCLEOTIDE SEQUENCE [LARGE SCALE GENOMIC DNA]</scope>
    <source>
        <strain evidence="8 9">OSC145934</strain>
    </source>
</reference>
<dbReference type="Gene3D" id="3.40.640.10">
    <property type="entry name" value="Type I PLP-dependent aspartate aminotransferase-like (Major domain)"/>
    <property type="match status" value="1"/>
</dbReference>
<dbReference type="FunFam" id="3.90.1150.10:FF:000066">
    <property type="entry name" value="Putative cystathionine beta-lyase"/>
    <property type="match status" value="1"/>
</dbReference>
<dbReference type="Proteomes" id="UP000243515">
    <property type="component" value="Unassembled WGS sequence"/>
</dbReference>
<evidence type="ECO:0000256" key="1">
    <source>
        <dbReference type="ARBA" id="ARBA00001933"/>
    </source>
</evidence>